<evidence type="ECO:0000313" key="11">
    <source>
        <dbReference type="Proteomes" id="UP000095209"/>
    </source>
</evidence>
<dbReference type="InterPro" id="IPR024529">
    <property type="entry name" value="ECF_trnsprt_substrate-spec"/>
</dbReference>
<keyword evidence="7 8" id="KW-0472">Membrane</keyword>
<evidence type="ECO:0000256" key="3">
    <source>
        <dbReference type="ARBA" id="ARBA00022448"/>
    </source>
</evidence>
<evidence type="ECO:0000256" key="9">
    <source>
        <dbReference type="SAM" id="Phobius"/>
    </source>
</evidence>
<dbReference type="PIRSF" id="PIRSF037778">
    <property type="entry name" value="UCP037778_transp_RibU"/>
    <property type="match status" value="1"/>
</dbReference>
<comment type="function">
    <text evidence="8">Probably a riboflavin-binding protein that interacts with the energy-coupling factor (ECF) ABC-transporter complex.</text>
</comment>
<comment type="similarity">
    <text evidence="2 8">Belongs to the prokaryotic riboflavin transporter (P-RFT) (TC 2.A.87) family.</text>
</comment>
<evidence type="ECO:0000256" key="4">
    <source>
        <dbReference type="ARBA" id="ARBA00022475"/>
    </source>
</evidence>
<dbReference type="Gene3D" id="1.10.1760.20">
    <property type="match status" value="1"/>
</dbReference>
<dbReference type="OrthoDB" id="9809216at2"/>
<dbReference type="PANTHER" id="PTHR38438:SF1">
    <property type="entry name" value="RIBOFLAVIN TRANSPORTER RIBU"/>
    <property type="match status" value="1"/>
</dbReference>
<keyword evidence="6 9" id="KW-1133">Transmembrane helix</keyword>
<sequence>MSTNRKKRMSTRKLVSLSLLGSVSFVLMLLNFPIPGLPPYLKLDFSEIPALLAAIIFGPVAGIIVEGLKNTLYYLAYGSGVPVGEIANFISGVIFIVPVAFIYHRLKSKRSLIGGCLIGTVSTIILMSILNYYLLLPAYTWFLGYDAMSHSVKITTITIGIIPFNAIKGIAVMALFIPLFTKLQPWIEKQRSIA</sequence>
<dbReference type="PANTHER" id="PTHR38438">
    <property type="entry name" value="RIBOFLAVIN TRANSPORTER RIBU"/>
    <property type="match status" value="1"/>
</dbReference>
<evidence type="ECO:0000256" key="6">
    <source>
        <dbReference type="ARBA" id="ARBA00022989"/>
    </source>
</evidence>
<dbReference type="InterPro" id="IPR025720">
    <property type="entry name" value="RibU"/>
</dbReference>
<dbReference type="Proteomes" id="UP000095209">
    <property type="component" value="Unassembled WGS sequence"/>
</dbReference>
<evidence type="ECO:0000256" key="5">
    <source>
        <dbReference type="ARBA" id="ARBA00022692"/>
    </source>
</evidence>
<feature type="transmembrane region" description="Helical" evidence="9">
    <location>
        <begin position="14"/>
        <end position="34"/>
    </location>
</feature>
<gene>
    <name evidence="10" type="ORF">BFG57_05890</name>
</gene>
<dbReference type="AlphaFoldDB" id="A0A1E5LBC4"/>
<reference evidence="10 11" key="1">
    <citation type="submission" date="2016-08" db="EMBL/GenBank/DDBJ databases">
        <title>Genome of Bacillus solimangrovi GH2-4.</title>
        <authorList>
            <person name="Lim S."/>
            <person name="Kim B.-C."/>
        </authorList>
    </citation>
    <scope>NUCLEOTIDE SEQUENCE [LARGE SCALE GENOMIC DNA]</scope>
    <source>
        <strain evidence="10 11">GH2-4</strain>
    </source>
</reference>
<dbReference type="GO" id="GO:0032217">
    <property type="term" value="F:riboflavin transmembrane transporter activity"/>
    <property type="evidence" value="ECO:0007669"/>
    <property type="project" value="UniProtKB-UniRule"/>
</dbReference>
<dbReference type="STRING" id="1305675.BFG57_05890"/>
<dbReference type="Pfam" id="PF12822">
    <property type="entry name" value="ECF_trnsprt"/>
    <property type="match status" value="1"/>
</dbReference>
<keyword evidence="5 9" id="KW-0812">Transmembrane</keyword>
<name>A0A1E5LBC4_9BACI</name>
<keyword evidence="4 8" id="KW-1003">Cell membrane</keyword>
<feature type="transmembrane region" description="Helical" evidence="9">
    <location>
        <begin position="86"/>
        <end position="104"/>
    </location>
</feature>
<evidence type="ECO:0000313" key="10">
    <source>
        <dbReference type="EMBL" id="OEH91395.1"/>
    </source>
</evidence>
<evidence type="ECO:0000256" key="8">
    <source>
        <dbReference type="PIRNR" id="PIRNR037778"/>
    </source>
</evidence>
<organism evidence="10 11">
    <name type="scientific">Bacillus solimangrovi</name>
    <dbReference type="NCBI Taxonomy" id="1305675"/>
    <lineage>
        <taxon>Bacteria</taxon>
        <taxon>Bacillati</taxon>
        <taxon>Bacillota</taxon>
        <taxon>Bacilli</taxon>
        <taxon>Bacillales</taxon>
        <taxon>Bacillaceae</taxon>
        <taxon>Bacillus</taxon>
    </lineage>
</organism>
<feature type="transmembrane region" description="Helical" evidence="9">
    <location>
        <begin position="111"/>
        <end position="134"/>
    </location>
</feature>
<feature type="transmembrane region" description="Helical" evidence="9">
    <location>
        <begin position="154"/>
        <end position="181"/>
    </location>
</feature>
<keyword evidence="3 8" id="KW-0813">Transport</keyword>
<dbReference type="EMBL" id="MJEH01000062">
    <property type="protein sequence ID" value="OEH91395.1"/>
    <property type="molecule type" value="Genomic_DNA"/>
</dbReference>
<evidence type="ECO:0000256" key="2">
    <source>
        <dbReference type="ARBA" id="ARBA00005540"/>
    </source>
</evidence>
<comment type="caution">
    <text evidence="10">The sequence shown here is derived from an EMBL/GenBank/DDBJ whole genome shotgun (WGS) entry which is preliminary data.</text>
</comment>
<accession>A0A1E5LBC4</accession>
<keyword evidence="11" id="KW-1185">Reference proteome</keyword>
<dbReference type="GO" id="GO:0005886">
    <property type="term" value="C:plasma membrane"/>
    <property type="evidence" value="ECO:0007669"/>
    <property type="project" value="UniProtKB-SubCell"/>
</dbReference>
<evidence type="ECO:0000256" key="1">
    <source>
        <dbReference type="ARBA" id="ARBA00004651"/>
    </source>
</evidence>
<proteinExistence type="inferred from homology"/>
<protein>
    <recommendedName>
        <fullName evidence="8">Riboflavin transporter</fullName>
    </recommendedName>
</protein>
<comment type="subcellular location">
    <subcellularLocation>
        <location evidence="1">Cell membrane</location>
        <topology evidence="1">Multi-pass membrane protein</topology>
    </subcellularLocation>
</comment>
<evidence type="ECO:0000256" key="7">
    <source>
        <dbReference type="ARBA" id="ARBA00023136"/>
    </source>
</evidence>